<dbReference type="InterPro" id="IPR052961">
    <property type="entry name" value="Oxido-Kinase-like_Enzymes"/>
</dbReference>
<keyword evidence="2" id="KW-1185">Reference proteome</keyword>
<reference evidence="3" key="1">
    <citation type="submission" date="2017-02" db="UniProtKB">
        <authorList>
            <consortium name="WormBaseParasite"/>
        </authorList>
    </citation>
    <scope>IDENTIFICATION</scope>
</reference>
<sequence length="415" mass="48501">MTCKIEDIFIENSSIGDFIIEKTDFSLKFVVECLLKECKRFQRLIFNNKIQSIDVNQIGEGKGFISYVYRISLKLTNESTFNFILKYPTSKILNEGLGDNELISKEEVSAFHNNECYFYNLFSQISTIKLPKLYYSQEYIINVQDGLILMEDLSNTSTHVECYRSFNLCQIKNIFEEILKLQLISIEKIDGKIFEKLTKTILDTDFPFFTEFATKYWKKLTEILPESLYEHLEEPLMNLISNWKEISVYNAEKFKEIDNNISVLCHGDMWNNNILFSLDDNGDPSNEVRGVIDWQALQTSSTGMDLARTLIYCTDTYIRKEAEEELLKKFYNNLIETTNISYDLFLINYKNSFIEMSLMFLMNIGFSLNGCDMPSVSGDKVWDARKFNIGIRIINNINDAINYTKELHPEWLSQK</sequence>
<dbReference type="InterPro" id="IPR004119">
    <property type="entry name" value="EcKL"/>
</dbReference>
<dbReference type="Pfam" id="PF02958">
    <property type="entry name" value="EcKL"/>
    <property type="match status" value="1"/>
</dbReference>
<dbReference type="Proteomes" id="UP000038045">
    <property type="component" value="Unplaced"/>
</dbReference>
<proteinExistence type="predicted"/>
<name>A0A0N4ZYE0_PARTI</name>
<dbReference type="InterPro" id="IPR015897">
    <property type="entry name" value="CHK_kinase-like"/>
</dbReference>
<dbReference type="WBParaSite" id="PTRK_0001381100.1">
    <property type="protein sequence ID" value="PTRK_0001381100.1"/>
    <property type="gene ID" value="PTRK_0001381100"/>
</dbReference>
<evidence type="ECO:0000313" key="2">
    <source>
        <dbReference type="Proteomes" id="UP000038045"/>
    </source>
</evidence>
<dbReference type="PANTHER" id="PTHR23020">
    <property type="entry name" value="UNCHARACTERIZED NUCLEAR HORMONE RECEPTOR-RELATED"/>
    <property type="match status" value="1"/>
</dbReference>
<dbReference type="Gene3D" id="3.90.1200.10">
    <property type="match status" value="1"/>
</dbReference>
<dbReference type="SMART" id="SM00587">
    <property type="entry name" value="CHK"/>
    <property type="match status" value="1"/>
</dbReference>
<organism evidence="2 3">
    <name type="scientific">Parastrongyloides trichosuri</name>
    <name type="common">Possum-specific nematode worm</name>
    <dbReference type="NCBI Taxonomy" id="131310"/>
    <lineage>
        <taxon>Eukaryota</taxon>
        <taxon>Metazoa</taxon>
        <taxon>Ecdysozoa</taxon>
        <taxon>Nematoda</taxon>
        <taxon>Chromadorea</taxon>
        <taxon>Rhabditida</taxon>
        <taxon>Tylenchina</taxon>
        <taxon>Panagrolaimomorpha</taxon>
        <taxon>Strongyloidoidea</taxon>
        <taxon>Strongyloididae</taxon>
        <taxon>Parastrongyloides</taxon>
    </lineage>
</organism>
<feature type="domain" description="CHK kinase-like" evidence="1">
    <location>
        <begin position="148"/>
        <end position="340"/>
    </location>
</feature>
<dbReference type="InterPro" id="IPR011009">
    <property type="entry name" value="Kinase-like_dom_sf"/>
</dbReference>
<dbReference type="AlphaFoldDB" id="A0A0N4ZYE0"/>
<dbReference type="SUPFAM" id="SSF56112">
    <property type="entry name" value="Protein kinase-like (PK-like)"/>
    <property type="match status" value="1"/>
</dbReference>
<dbReference type="PANTHER" id="PTHR23020:SF41">
    <property type="entry name" value="AMINOGLYCOSIDE PHOSPHOTRANSFERASE DOMAIN-CONTAINING PROTEIN"/>
    <property type="match status" value="1"/>
</dbReference>
<protein>
    <submittedName>
        <fullName evidence="3">CHK domain-containing protein</fullName>
    </submittedName>
</protein>
<accession>A0A0N4ZYE0</accession>
<evidence type="ECO:0000313" key="3">
    <source>
        <dbReference type="WBParaSite" id="PTRK_0001381100.1"/>
    </source>
</evidence>
<evidence type="ECO:0000259" key="1">
    <source>
        <dbReference type="SMART" id="SM00587"/>
    </source>
</evidence>